<dbReference type="Gene3D" id="3.40.570.10">
    <property type="entry name" value="Extracellular Endonuclease, subunit A"/>
    <property type="match status" value="1"/>
</dbReference>
<evidence type="ECO:0000313" key="7">
    <source>
        <dbReference type="Proteomes" id="UP000501726"/>
    </source>
</evidence>
<feature type="binding site" evidence="2">
    <location>
        <position position="158"/>
    </location>
    <ligand>
        <name>Mg(2+)</name>
        <dbReference type="ChEBI" id="CHEBI:18420"/>
        <note>catalytic</note>
    </ligand>
</feature>
<dbReference type="InterPro" id="IPR020821">
    <property type="entry name" value="ENPP1-3/EXOG-like_nuc-like"/>
</dbReference>
<dbReference type="RefSeq" id="WP_173269266.1">
    <property type="nucleotide sequence ID" value="NZ_AP021889.1"/>
</dbReference>
<keyword evidence="3" id="KW-0812">Transmembrane</keyword>
<feature type="domain" description="DNA/RNA non-specific endonuclease/pyrophosphatase/phosphodiesterase" evidence="5">
    <location>
        <begin position="65"/>
        <end position="262"/>
    </location>
</feature>
<evidence type="ECO:0000259" key="5">
    <source>
        <dbReference type="SMART" id="SM00892"/>
    </source>
</evidence>
<evidence type="ECO:0000313" key="6">
    <source>
        <dbReference type="EMBL" id="BBP44731.1"/>
    </source>
</evidence>
<reference evidence="7" key="1">
    <citation type="submission" date="2019-11" db="EMBL/GenBank/DDBJ databases">
        <title>Isolation and characterization of two novel species in the genus Thiomicrorhabdus.</title>
        <authorList>
            <person name="Mochizuki J."/>
            <person name="Kojima H."/>
            <person name="Fukui M."/>
        </authorList>
    </citation>
    <scope>NUCLEOTIDE SEQUENCE [LARGE SCALE GENOMIC DNA]</scope>
    <source>
        <strain evidence="7">aks77</strain>
    </source>
</reference>
<dbReference type="EMBL" id="AP021889">
    <property type="protein sequence ID" value="BBP44731.1"/>
    <property type="molecule type" value="Genomic_DNA"/>
</dbReference>
<evidence type="ECO:0000256" key="3">
    <source>
        <dbReference type="SAM" id="Phobius"/>
    </source>
</evidence>
<dbReference type="GO" id="GO:0046872">
    <property type="term" value="F:metal ion binding"/>
    <property type="evidence" value="ECO:0007669"/>
    <property type="project" value="UniProtKB-KW"/>
</dbReference>
<sequence>MKLSSLAKPLFRILIRHPKWWAFALIAVALWYAYERFYARPQMAYMGVPQIVQLHSGYDFSHILRYDGFMLAYSEALKNPLWVTYKVTAKKFESGARPSRFQSEPFSLSRISHDDYTGSGYDRGHMAPNYVIATRYGRQAQLDTFTMTNISPQKPNLNQKSWQRLEEIVANDFSKQYGDFWVVTGPIFDTAPKSLKNSSVAIPVAFYKILIRPSNEEQPANALAFIFPQTARPNESLNKFVSTIDEIEARTGIDFFADLEDEFEVLLESSKTPQAWNLNAVANRPSRY</sequence>
<dbReference type="InterPro" id="IPR040255">
    <property type="entry name" value="Non-specific_endonuclease"/>
</dbReference>
<evidence type="ECO:0008006" key="8">
    <source>
        <dbReference type="Google" id="ProtNLM"/>
    </source>
</evidence>
<dbReference type="AlphaFoldDB" id="A0A6F8PRH9"/>
<dbReference type="SMART" id="SM00477">
    <property type="entry name" value="NUC"/>
    <property type="match status" value="1"/>
</dbReference>
<dbReference type="PANTHER" id="PTHR13966:SF5">
    <property type="entry name" value="ENDONUCLEASE G, MITOCHONDRIAL"/>
    <property type="match status" value="1"/>
</dbReference>
<organism evidence="6 7">
    <name type="scientific">Thiosulfatimonas sediminis</name>
    <dbReference type="NCBI Taxonomy" id="2675054"/>
    <lineage>
        <taxon>Bacteria</taxon>
        <taxon>Pseudomonadati</taxon>
        <taxon>Pseudomonadota</taxon>
        <taxon>Gammaproteobacteria</taxon>
        <taxon>Thiotrichales</taxon>
        <taxon>Piscirickettsiaceae</taxon>
        <taxon>Thiosulfatimonas</taxon>
    </lineage>
</organism>
<dbReference type="InterPro" id="IPR044925">
    <property type="entry name" value="His-Me_finger_sf"/>
</dbReference>
<dbReference type="SUPFAM" id="SSF54060">
    <property type="entry name" value="His-Me finger endonucleases"/>
    <property type="match status" value="1"/>
</dbReference>
<name>A0A6F8PRH9_9GAMM</name>
<dbReference type="GO" id="GO:0003676">
    <property type="term" value="F:nucleic acid binding"/>
    <property type="evidence" value="ECO:0007669"/>
    <property type="project" value="InterPro"/>
</dbReference>
<keyword evidence="2" id="KW-0479">Metal-binding</keyword>
<evidence type="ECO:0000256" key="2">
    <source>
        <dbReference type="PIRSR" id="PIRSR640255-2"/>
    </source>
</evidence>
<evidence type="ECO:0000256" key="1">
    <source>
        <dbReference type="PIRSR" id="PIRSR640255-1"/>
    </source>
</evidence>
<evidence type="ECO:0000259" key="4">
    <source>
        <dbReference type="SMART" id="SM00477"/>
    </source>
</evidence>
<keyword evidence="3" id="KW-1133">Transmembrane helix</keyword>
<proteinExistence type="predicted"/>
<keyword evidence="7" id="KW-1185">Reference proteome</keyword>
<dbReference type="KEGG" id="tse:THMIRHAS_01040"/>
<dbReference type="GO" id="GO:0004519">
    <property type="term" value="F:endonuclease activity"/>
    <property type="evidence" value="ECO:0007669"/>
    <property type="project" value="TreeGrafter"/>
</dbReference>
<keyword evidence="3" id="KW-0472">Membrane</keyword>
<feature type="transmembrane region" description="Helical" evidence="3">
    <location>
        <begin position="20"/>
        <end position="37"/>
    </location>
</feature>
<feature type="domain" description="ENPP1-3/EXOG-like endonuclease/phosphodiesterase" evidence="4">
    <location>
        <begin position="66"/>
        <end position="262"/>
    </location>
</feature>
<dbReference type="InterPro" id="IPR001604">
    <property type="entry name" value="Endo_G_ENPP1-like_dom"/>
</dbReference>
<dbReference type="GO" id="GO:0016787">
    <property type="term" value="F:hydrolase activity"/>
    <property type="evidence" value="ECO:0007669"/>
    <property type="project" value="InterPro"/>
</dbReference>
<gene>
    <name evidence="6" type="ORF">THMIRHAS_01040</name>
</gene>
<accession>A0A6F8PRH9</accession>
<dbReference type="PANTHER" id="PTHR13966">
    <property type="entry name" value="ENDONUCLEASE RELATED"/>
    <property type="match status" value="1"/>
</dbReference>
<dbReference type="Pfam" id="PF01223">
    <property type="entry name" value="Endonuclease_NS"/>
    <property type="match status" value="1"/>
</dbReference>
<dbReference type="SMART" id="SM00892">
    <property type="entry name" value="Endonuclease_NS"/>
    <property type="match status" value="1"/>
</dbReference>
<dbReference type="Proteomes" id="UP000501726">
    <property type="component" value="Chromosome"/>
</dbReference>
<protein>
    <recommendedName>
        <fullName evidence="8">Endonuclease</fullName>
    </recommendedName>
</protein>
<feature type="active site" description="Proton acceptor" evidence="1">
    <location>
        <position position="125"/>
    </location>
</feature>
<dbReference type="InterPro" id="IPR044929">
    <property type="entry name" value="DNA/RNA_non-sp_Endonuclease_sf"/>
</dbReference>